<organism evidence="3 4">
    <name type="scientific">Vitis vinifera</name>
    <name type="common">Grape</name>
    <dbReference type="NCBI Taxonomy" id="29760"/>
    <lineage>
        <taxon>Eukaryota</taxon>
        <taxon>Viridiplantae</taxon>
        <taxon>Streptophyta</taxon>
        <taxon>Embryophyta</taxon>
        <taxon>Tracheophyta</taxon>
        <taxon>Spermatophyta</taxon>
        <taxon>Magnoliopsida</taxon>
        <taxon>eudicotyledons</taxon>
        <taxon>Gunneridae</taxon>
        <taxon>Pentapetalae</taxon>
        <taxon>rosids</taxon>
        <taxon>Vitales</taxon>
        <taxon>Vitaceae</taxon>
        <taxon>Viteae</taxon>
        <taxon>Vitis</taxon>
    </lineage>
</organism>
<sequence length="1261" mass="144145">MRGGKCWFVIESKTFEVSVEEVRGKIRGTILERSRGFSSWIRFGVTSLRKFLEGLEECCGEERKGRLDKVWEEEVVLEGKGLLGGWALFAEKLRVLGVVTHEEIKLEEALRGVSKPKKVVIEKKDERCHEKKVEGEKKSFVDVTKEPARRQGDALWLQVGGRGLRNREEGLGQCLVGRWGAGWSVEAGCSKAGSQAEDVWVRVVGLPLHCWSEKIFKRIGDCCGGFVEVDGETKNCSQLQWARILVKNRGNFFSGTMHLAVDDYCYALQLWWERLPWLSKVVPMKKMKGGEKEKAREEQEVGSRAKSSSSKGKEIWHAVEAVGADSVKKVGGEEKLDGDGTPGTTKAFSALGKKFGGKRRGVVGLSEGVNRLDQCKPTLEVSQVHLDWALKEKEKLSGPWDCWEEGWSNEGSRRAYSDGHSSPPWVGPGGVDCRPSLGLIEGQSKEALWACPSFRATKERRLKETRASFGRSCSEKWLEEELLPSGMFSAAKRSENGRASFADEWLMEENARYSTLEPSAVEERCGIDAVVKESEGKLNFTPLRVCLTEEMGNQMGAGVSFMLEEGRDDRAKKERDDEESWRYSCLARFCQCLGMPSESFESEILKLLNRIRERRDCSERVTGKKKKKGKVRDLRDLIMKLRILSWNVRRANDREKRKLIKDVIKSQKVNLVRLQETKIQEMSNSLVKSLGVGRRLEWGALNSREAAGGFWCFGITGVYGPTVKMEREEFWSEQWAIRGLWNEPWCVVRDFNMIRFPSKRSKGGRLSQAMSPGAIQTVLARPVSDHALILLDWGGLRRGPTPFRFENMWLKSEGFKEVLRQWWEGIQVSGSTSFILIEKLKALTPFLRSWNKEVFGQIDSEKQNAWNLIDYWDKEERVRSLSMEEEEARKEARELYKKWTLLEEVSWRQKSREIWLKEGDRNTKFFHKMANTHNRRNQLNRIKVKGRCLIEESEIKEKVDVERLEKPFSKDEVFEALAGCCEEKALESDGFSMAFWQFAWDFVKEEKGRVEDLKDFRPISLVGGLYKWLAKVLANRLKGELAKVISFSQNAFVERRQIMDAVLIANEAIDSILKSNRGAILCKLDIEKAHDHMDWSFLLAVLGKMGFGGRAVRMRLEKIQRDFLWGGSALKQKPHLVRWPIVCEDKSIGGLGVKSLGSFNKALLGKWAWRFANEKKALWNQVIRRQYGEEKRGWRSYEIRKAYGVGLWKAINKVGQLVTPFFGYEVGDGKNVRFWKDKWCGTSPLSEAFPSLFALATSKEA</sequence>
<feature type="domain" description="Reverse transcriptase" evidence="2">
    <location>
        <begin position="1013"/>
        <end position="1110"/>
    </location>
</feature>
<protein>
    <submittedName>
        <fullName evidence="3">Putative ribonuclease H protein</fullName>
    </submittedName>
</protein>
<comment type="caution">
    <text evidence="3">The sequence shown here is derived from an EMBL/GenBank/DDBJ whole genome shotgun (WGS) entry which is preliminary data.</text>
</comment>
<dbReference type="PANTHER" id="PTHR34427:SF5">
    <property type="entry name" value="DUF4283 DOMAIN-CONTAINING PROTEIN"/>
    <property type="match status" value="1"/>
</dbReference>
<dbReference type="InterPro" id="IPR036691">
    <property type="entry name" value="Endo/exonu/phosph_ase_sf"/>
</dbReference>
<feature type="compositionally biased region" description="Basic and acidic residues" evidence="1">
    <location>
        <begin position="288"/>
        <end position="303"/>
    </location>
</feature>
<gene>
    <name evidence="3" type="primary">VvCHDp000001_1203</name>
    <name evidence="3" type="ORF">CK203_001746</name>
</gene>
<evidence type="ECO:0000313" key="4">
    <source>
        <dbReference type="Proteomes" id="UP000288805"/>
    </source>
</evidence>
<reference evidence="3 4" key="1">
    <citation type="journal article" date="2018" name="PLoS Genet.">
        <title>Population sequencing reveals clonal diversity and ancestral inbreeding in the grapevine cultivar Chardonnay.</title>
        <authorList>
            <person name="Roach M.J."/>
            <person name="Johnson D.L."/>
            <person name="Bohlmann J."/>
            <person name="van Vuuren H.J."/>
            <person name="Jones S.J."/>
            <person name="Pretorius I.S."/>
            <person name="Schmidt S.A."/>
            <person name="Borneman A.R."/>
        </authorList>
    </citation>
    <scope>NUCLEOTIDE SEQUENCE [LARGE SCALE GENOMIC DNA]</scope>
    <source>
        <strain evidence="4">cv. Chardonnay</strain>
        <tissue evidence="3">Leaf</tissue>
    </source>
</reference>
<dbReference type="Gene3D" id="3.60.10.10">
    <property type="entry name" value="Endonuclease/exonuclease/phosphatase"/>
    <property type="match status" value="1"/>
</dbReference>
<dbReference type="Pfam" id="PF00078">
    <property type="entry name" value="RVT_1"/>
    <property type="match status" value="1"/>
</dbReference>
<accession>A0A438KIK7</accession>
<dbReference type="AlphaFoldDB" id="A0A438KIK7"/>
<proteinExistence type="predicted"/>
<dbReference type="SUPFAM" id="SSF56219">
    <property type="entry name" value="DNase I-like"/>
    <property type="match status" value="1"/>
</dbReference>
<evidence type="ECO:0000256" key="1">
    <source>
        <dbReference type="SAM" id="MobiDB-lite"/>
    </source>
</evidence>
<dbReference type="PANTHER" id="PTHR34427">
    <property type="entry name" value="DUF4283 DOMAIN PROTEIN"/>
    <property type="match status" value="1"/>
</dbReference>
<dbReference type="EMBL" id="QGNW01000005">
    <property type="protein sequence ID" value="RVX21032.1"/>
    <property type="molecule type" value="Genomic_DNA"/>
</dbReference>
<dbReference type="InterPro" id="IPR000477">
    <property type="entry name" value="RT_dom"/>
</dbReference>
<name>A0A438KIK7_VITVI</name>
<evidence type="ECO:0000313" key="3">
    <source>
        <dbReference type="EMBL" id="RVX21032.1"/>
    </source>
</evidence>
<feature type="region of interest" description="Disordered" evidence="1">
    <location>
        <begin position="288"/>
        <end position="310"/>
    </location>
</feature>
<evidence type="ECO:0000259" key="2">
    <source>
        <dbReference type="Pfam" id="PF00078"/>
    </source>
</evidence>
<dbReference type="Proteomes" id="UP000288805">
    <property type="component" value="Unassembled WGS sequence"/>
</dbReference>